<protein>
    <submittedName>
        <fullName evidence="2">Predicted protein</fullName>
    </submittedName>
</protein>
<dbReference type="GeneID" id="9683966"/>
<name>C1MRL1_MICPC</name>
<accession>C1MRL1</accession>
<dbReference type="EMBL" id="GG663739">
    <property type="protein sequence ID" value="EEH56982.1"/>
    <property type="molecule type" value="Genomic_DNA"/>
</dbReference>
<dbReference type="KEGG" id="mpp:MICPUCDRAFT_68226"/>
<evidence type="ECO:0000256" key="1">
    <source>
        <dbReference type="SAM" id="MobiDB-lite"/>
    </source>
</evidence>
<proteinExistence type="predicted"/>
<reference evidence="2 3" key="1">
    <citation type="journal article" date="2009" name="Science">
        <title>Green evolution and dynamic adaptations revealed by genomes of the marine picoeukaryotes Micromonas.</title>
        <authorList>
            <person name="Worden A.Z."/>
            <person name="Lee J.H."/>
            <person name="Mock T."/>
            <person name="Rouze P."/>
            <person name="Simmons M.P."/>
            <person name="Aerts A.L."/>
            <person name="Allen A.E."/>
            <person name="Cuvelier M.L."/>
            <person name="Derelle E."/>
            <person name="Everett M.V."/>
            <person name="Foulon E."/>
            <person name="Grimwood J."/>
            <person name="Gundlach H."/>
            <person name="Henrissat B."/>
            <person name="Napoli C."/>
            <person name="McDonald S.M."/>
            <person name="Parker M.S."/>
            <person name="Rombauts S."/>
            <person name="Salamov A."/>
            <person name="Von Dassow P."/>
            <person name="Badger J.H."/>
            <person name="Coutinho P.M."/>
            <person name="Demir E."/>
            <person name="Dubchak I."/>
            <person name="Gentemann C."/>
            <person name="Eikrem W."/>
            <person name="Gready J.E."/>
            <person name="John U."/>
            <person name="Lanier W."/>
            <person name="Lindquist E.A."/>
            <person name="Lucas S."/>
            <person name="Mayer K.F."/>
            <person name="Moreau H."/>
            <person name="Not F."/>
            <person name="Otillar R."/>
            <person name="Panaud O."/>
            <person name="Pangilinan J."/>
            <person name="Paulsen I."/>
            <person name="Piegu B."/>
            <person name="Poliakov A."/>
            <person name="Robbens S."/>
            <person name="Schmutz J."/>
            <person name="Toulza E."/>
            <person name="Wyss T."/>
            <person name="Zelensky A."/>
            <person name="Zhou K."/>
            <person name="Armbrust E.V."/>
            <person name="Bhattacharya D."/>
            <person name="Goodenough U.W."/>
            <person name="Van de Peer Y."/>
            <person name="Grigoriev I.V."/>
        </authorList>
    </citation>
    <scope>NUCLEOTIDE SEQUENCE [LARGE SCALE GENOMIC DNA]</scope>
    <source>
        <strain evidence="2 3">CCMP1545</strain>
    </source>
</reference>
<sequence length="293" mass="31263">MASMTTLSACAMARSAPASTRSVSRDRVASARVAPPALSRGYRFTMMEGRRKGVRRNAVEAAPADTDVDAESLKCDVENPCRDAVMAMVVTGERTLFPDASEDERARAAEATTTSATLAAFASSEAATRAILTGGEGDPEELAEPNTWKVVAPGFGGRLFFIGPECKLNPVSTFRIHEPRTSPNDDGAVTIQIEQLKGEINGSPPGVIKWINAAYTSERTVTTVVLDPAKGVARASVDVAVRVSVPRAFKFVPLHKIEKSMKKAFRKPTEKAMGEMCDAIGRAYVEWAAAGGK</sequence>
<evidence type="ECO:0000313" key="3">
    <source>
        <dbReference type="Proteomes" id="UP000001876"/>
    </source>
</evidence>
<dbReference type="RefSeq" id="XP_003058527.1">
    <property type="nucleotide sequence ID" value="XM_003058481.1"/>
</dbReference>
<organism evidence="3">
    <name type="scientific">Micromonas pusilla (strain CCMP1545)</name>
    <name type="common">Picoplanktonic green alga</name>
    <dbReference type="NCBI Taxonomy" id="564608"/>
    <lineage>
        <taxon>Eukaryota</taxon>
        <taxon>Viridiplantae</taxon>
        <taxon>Chlorophyta</taxon>
        <taxon>Mamiellophyceae</taxon>
        <taxon>Mamiellales</taxon>
        <taxon>Mamiellaceae</taxon>
        <taxon>Micromonas</taxon>
    </lineage>
</organism>
<dbReference type="OrthoDB" id="10628577at2759"/>
<dbReference type="AlphaFoldDB" id="C1MRL1"/>
<dbReference type="Proteomes" id="UP000001876">
    <property type="component" value="Unassembled WGS sequence"/>
</dbReference>
<feature type="region of interest" description="Disordered" evidence="1">
    <location>
        <begin position="1"/>
        <end position="32"/>
    </location>
</feature>
<evidence type="ECO:0000313" key="2">
    <source>
        <dbReference type="EMBL" id="EEH56982.1"/>
    </source>
</evidence>
<gene>
    <name evidence="2" type="ORF">MICPUCDRAFT_68226</name>
</gene>
<keyword evidence="3" id="KW-1185">Reference proteome</keyword>